<dbReference type="Proteomes" id="UP001062846">
    <property type="component" value="Chromosome 3"/>
</dbReference>
<gene>
    <name evidence="1" type="ORF">RHMOL_Rhmol03G0134800</name>
</gene>
<name>A0ACC0PF19_RHOML</name>
<organism evidence="1 2">
    <name type="scientific">Rhododendron molle</name>
    <name type="common">Chinese azalea</name>
    <name type="synonym">Azalea mollis</name>
    <dbReference type="NCBI Taxonomy" id="49168"/>
    <lineage>
        <taxon>Eukaryota</taxon>
        <taxon>Viridiplantae</taxon>
        <taxon>Streptophyta</taxon>
        <taxon>Embryophyta</taxon>
        <taxon>Tracheophyta</taxon>
        <taxon>Spermatophyta</taxon>
        <taxon>Magnoliopsida</taxon>
        <taxon>eudicotyledons</taxon>
        <taxon>Gunneridae</taxon>
        <taxon>Pentapetalae</taxon>
        <taxon>asterids</taxon>
        <taxon>Ericales</taxon>
        <taxon>Ericaceae</taxon>
        <taxon>Ericoideae</taxon>
        <taxon>Rhodoreae</taxon>
        <taxon>Rhododendron</taxon>
    </lineage>
</organism>
<comment type="caution">
    <text evidence="1">The sequence shown here is derived from an EMBL/GenBank/DDBJ whole genome shotgun (WGS) entry which is preliminary data.</text>
</comment>
<reference evidence="1" key="1">
    <citation type="submission" date="2022-02" db="EMBL/GenBank/DDBJ databases">
        <title>Plant Genome Project.</title>
        <authorList>
            <person name="Zhang R.-G."/>
        </authorList>
    </citation>
    <scope>NUCLEOTIDE SEQUENCE</scope>
    <source>
        <strain evidence="1">AT1</strain>
    </source>
</reference>
<evidence type="ECO:0000313" key="2">
    <source>
        <dbReference type="Proteomes" id="UP001062846"/>
    </source>
</evidence>
<dbReference type="EMBL" id="CM046390">
    <property type="protein sequence ID" value="KAI8563774.1"/>
    <property type="molecule type" value="Genomic_DNA"/>
</dbReference>
<sequence>MAADSATPNPSHLLICLYTVFVCISVSTSVSALVHAQTLSLGSKLNSTSQLKDSLVYLWPLPAEYTFGNGTLSVDPDLSLAVGGNGGNSAIVRDAFERYRAIIFKHGPSNFRPMKSHISKVRVVVHSDSEELQLGTDESYSLIVAESDDRSIIAEATIERIPLRWEWSSMTPDRVCSGGLVLVLVPCGFAAPCYGQVEVPHGELWEDS</sequence>
<evidence type="ECO:0000313" key="1">
    <source>
        <dbReference type="EMBL" id="KAI8563774.1"/>
    </source>
</evidence>
<keyword evidence="2" id="KW-1185">Reference proteome</keyword>
<protein>
    <submittedName>
        <fullName evidence="1">Uncharacterized protein</fullName>
    </submittedName>
</protein>
<accession>A0ACC0PF19</accession>
<proteinExistence type="predicted"/>